<dbReference type="CDD" id="cd18012">
    <property type="entry name" value="DEXQc_arch_SWI2_SNF2"/>
    <property type="match status" value="1"/>
</dbReference>
<accession>A0AAE3H0T2</accession>
<dbReference type="Proteomes" id="UP001204144">
    <property type="component" value="Unassembled WGS sequence"/>
</dbReference>
<reference evidence="4 5" key="1">
    <citation type="submission" date="2018-11" db="EMBL/GenBank/DDBJ databases">
        <title>Novel bacteria species description.</title>
        <authorList>
            <person name="Han J.-H."/>
        </authorList>
    </citation>
    <scope>NUCLEOTIDE SEQUENCE [LARGE SCALE GENOMIC DNA]</scope>
    <source>
        <strain evidence="4 5">KCTC23259</strain>
    </source>
</reference>
<keyword evidence="4" id="KW-0067">ATP-binding</keyword>
<dbReference type="Pfam" id="PF00176">
    <property type="entry name" value="SNF2-rel_dom"/>
    <property type="match status" value="1"/>
</dbReference>
<protein>
    <submittedName>
        <fullName evidence="4">DEAD/DEAH box helicase</fullName>
    </submittedName>
</protein>
<keyword evidence="4" id="KW-0347">Helicase</keyword>
<dbReference type="GO" id="GO:0005524">
    <property type="term" value="F:ATP binding"/>
    <property type="evidence" value="ECO:0007669"/>
    <property type="project" value="InterPro"/>
</dbReference>
<dbReference type="GO" id="GO:0016787">
    <property type="term" value="F:hydrolase activity"/>
    <property type="evidence" value="ECO:0007669"/>
    <property type="project" value="UniProtKB-KW"/>
</dbReference>
<name>A0AAE3H0T2_9BACT</name>
<evidence type="ECO:0000313" key="4">
    <source>
        <dbReference type="EMBL" id="MCP9762200.1"/>
    </source>
</evidence>
<feature type="domain" description="Helicase ATP-binding" evidence="2">
    <location>
        <begin position="661"/>
        <end position="820"/>
    </location>
</feature>
<dbReference type="SMART" id="SM00490">
    <property type="entry name" value="HELICc"/>
    <property type="match status" value="1"/>
</dbReference>
<dbReference type="PROSITE" id="PS51194">
    <property type="entry name" value="HELICASE_CTER"/>
    <property type="match status" value="1"/>
</dbReference>
<gene>
    <name evidence="4" type="ORF">EGI31_04480</name>
</gene>
<dbReference type="Gene3D" id="3.40.50.10810">
    <property type="entry name" value="Tandem AAA-ATPase domain"/>
    <property type="match status" value="1"/>
</dbReference>
<dbReference type="PANTHER" id="PTHR10799">
    <property type="entry name" value="SNF2/RAD54 HELICASE FAMILY"/>
    <property type="match status" value="1"/>
</dbReference>
<dbReference type="EMBL" id="RJUF01000007">
    <property type="protein sequence ID" value="MCP9762200.1"/>
    <property type="molecule type" value="Genomic_DNA"/>
</dbReference>
<proteinExistence type="predicted"/>
<dbReference type="Gene3D" id="3.40.50.300">
    <property type="entry name" value="P-loop containing nucleotide triphosphate hydrolases"/>
    <property type="match status" value="1"/>
</dbReference>
<dbReference type="InterPro" id="IPR049730">
    <property type="entry name" value="SNF2/RAD54-like_C"/>
</dbReference>
<dbReference type="InterPro" id="IPR001650">
    <property type="entry name" value="Helicase_C-like"/>
</dbReference>
<dbReference type="InterPro" id="IPR038718">
    <property type="entry name" value="SNF2-like_sf"/>
</dbReference>
<dbReference type="AlphaFoldDB" id="A0AAE3H0T2"/>
<dbReference type="Pfam" id="PF00271">
    <property type="entry name" value="Helicase_C"/>
    <property type="match status" value="1"/>
</dbReference>
<dbReference type="SMART" id="SM00487">
    <property type="entry name" value="DEXDc"/>
    <property type="match status" value="1"/>
</dbReference>
<dbReference type="GO" id="GO:0004386">
    <property type="term" value="F:helicase activity"/>
    <property type="evidence" value="ECO:0007669"/>
    <property type="project" value="UniProtKB-KW"/>
</dbReference>
<keyword evidence="1" id="KW-0378">Hydrolase</keyword>
<dbReference type="InterPro" id="IPR027417">
    <property type="entry name" value="P-loop_NTPase"/>
</dbReference>
<dbReference type="InterPro" id="IPR014001">
    <property type="entry name" value="Helicase_ATP-bd"/>
</dbReference>
<evidence type="ECO:0000313" key="5">
    <source>
        <dbReference type="Proteomes" id="UP001204144"/>
    </source>
</evidence>
<evidence type="ECO:0000259" key="2">
    <source>
        <dbReference type="PROSITE" id="PS51192"/>
    </source>
</evidence>
<sequence>MHPQTYILKNHQVATLTYADTFRYGVEISSGLKNVEVQPLNIEIDNALFALNSQSKNLPDVAVSQIEADLVLTCGCGAVKNTLCEHQTLVLQTLISKPDFKAFFDKNLRLEKIKKAAEAYGMAEEEDLEKYFGLKYADRQTYVVPLNPELIPVDEKSTSFFKSKLFAKNVEPSESEKGETKQQIIVFRRNKFQETYSLELYDATLAKNGKIKAPFSQLDPLNEVWNHEKPEMIRFFTALAKVQKNSEWNDNQAIDSIVKNPLSLNFYLSENDTISANNLISVKLENASVGLNINVNLKEPFYEVTTSVTINEHIYALQDLKIRFNCFFQTGDRLVFISDVEMLPVIKYFAEKRAIMLIYPSKFELFRKEILDAMSDKVSIAYAFIKKKKEEKSVEWESSYEIEKLIYLTDQKNFVNITPVMKYGQLEVAVHSKKQLIDVDPNGNHFSVERDDTAELNFTSMISRLHPEFSGQLADGNYFYLHKQKFLDDNWFLDFFEILRENNVKVLGFNSLTNNKLSPYKASVEISVASGIDWFDTKVKLKFGKKDVPLKVLHKSLRNKSKFVELDDGTLGLIPEEWIKKFNNYFKAGKLEGALIRTPKSRFLDIPDLYETEVLSKEAWAEISYLKSKFEHFDTIEEVEVPGELNATLRDYQKHGLNWLNFLDGFNFGACLADDMGLGKTIQIIAFLLIQKQKLPEQQSLIIVPTSLMFNWLDEFSRFAPSLKIASHYGNTKLNSKEEIQGFDVVLTTYGTLLSDLHFLKNITFNYIILDESQAIKNPESQRYRAARMLVSRNKIVLTGTPIENNTYDLYGQLSFACPNLLGSKSYFKDIYAEPIDKFKESRRAEELRKKISPFILRRTKKQVIEELPSKTEMLIYCEMALDQRAIYDTHEAELRDYLQHKTEEEISPMHVLTGLTKLRQICDSPSLLPDDEYPNEVSSKIDVLLEQIEGQIGEHKILIFSQFVGMLDLIKKSLVARNINFEYLTGQTKNRAEKVKNFQENPDVRVFLISLKAGGVGLNLTEADYVYLVDPWWNPAVENQAIDRVYRIGQKNKVIAVRLICPNTIEEKMLKLQSTKKDLAGKLVNTEADIFKAFNRKELLEILGR</sequence>
<dbReference type="SUPFAM" id="SSF52540">
    <property type="entry name" value="P-loop containing nucleoside triphosphate hydrolases"/>
    <property type="match status" value="2"/>
</dbReference>
<dbReference type="InterPro" id="IPR000330">
    <property type="entry name" value="SNF2_N"/>
</dbReference>
<dbReference type="CDD" id="cd18793">
    <property type="entry name" value="SF2_C_SNF"/>
    <property type="match status" value="1"/>
</dbReference>
<dbReference type="RefSeq" id="WP_255035955.1">
    <property type="nucleotide sequence ID" value="NZ_RJUF01000007.1"/>
</dbReference>
<comment type="caution">
    <text evidence="4">The sequence shown here is derived from an EMBL/GenBank/DDBJ whole genome shotgun (WGS) entry which is preliminary data.</text>
</comment>
<evidence type="ECO:0000256" key="1">
    <source>
        <dbReference type="ARBA" id="ARBA00022801"/>
    </source>
</evidence>
<evidence type="ECO:0000259" key="3">
    <source>
        <dbReference type="PROSITE" id="PS51194"/>
    </source>
</evidence>
<feature type="domain" description="Helicase C-terminal" evidence="3">
    <location>
        <begin position="941"/>
        <end position="1100"/>
    </location>
</feature>
<dbReference type="PROSITE" id="PS51192">
    <property type="entry name" value="HELICASE_ATP_BIND_1"/>
    <property type="match status" value="1"/>
</dbReference>
<keyword evidence="5" id="KW-1185">Reference proteome</keyword>
<organism evidence="4 5">
    <name type="scientific">Lacihabitans soyangensis</name>
    <dbReference type="NCBI Taxonomy" id="869394"/>
    <lineage>
        <taxon>Bacteria</taxon>
        <taxon>Pseudomonadati</taxon>
        <taxon>Bacteroidota</taxon>
        <taxon>Cytophagia</taxon>
        <taxon>Cytophagales</taxon>
        <taxon>Leadbetterellaceae</taxon>
        <taxon>Lacihabitans</taxon>
    </lineage>
</organism>
<keyword evidence="4" id="KW-0547">Nucleotide-binding</keyword>